<evidence type="ECO:0000259" key="2">
    <source>
        <dbReference type="Pfam" id="PF07859"/>
    </source>
</evidence>
<dbReference type="Gene3D" id="3.40.50.1820">
    <property type="entry name" value="alpha/beta hydrolase"/>
    <property type="match status" value="1"/>
</dbReference>
<evidence type="ECO:0000256" key="1">
    <source>
        <dbReference type="ARBA" id="ARBA00022801"/>
    </source>
</evidence>
<organism evidence="3 4">
    <name type="scientific">Aspergillus indologenus CBS 114.80</name>
    <dbReference type="NCBI Taxonomy" id="1450541"/>
    <lineage>
        <taxon>Eukaryota</taxon>
        <taxon>Fungi</taxon>
        <taxon>Dikarya</taxon>
        <taxon>Ascomycota</taxon>
        <taxon>Pezizomycotina</taxon>
        <taxon>Eurotiomycetes</taxon>
        <taxon>Eurotiomycetidae</taxon>
        <taxon>Eurotiales</taxon>
        <taxon>Aspergillaceae</taxon>
        <taxon>Aspergillus</taxon>
        <taxon>Aspergillus subgen. Circumdati</taxon>
    </lineage>
</organism>
<dbReference type="InterPro" id="IPR050300">
    <property type="entry name" value="GDXG_lipolytic_enzyme"/>
</dbReference>
<dbReference type="SUPFAM" id="SSF53474">
    <property type="entry name" value="alpha/beta-Hydrolases"/>
    <property type="match status" value="1"/>
</dbReference>
<feature type="domain" description="Alpha/beta hydrolase fold-3" evidence="2">
    <location>
        <begin position="41"/>
        <end position="147"/>
    </location>
</feature>
<dbReference type="InterPro" id="IPR013094">
    <property type="entry name" value="AB_hydrolase_3"/>
</dbReference>
<proteinExistence type="predicted"/>
<keyword evidence="4" id="KW-1185">Reference proteome</keyword>
<dbReference type="InterPro" id="IPR029058">
    <property type="entry name" value="AB_hydrolase_fold"/>
</dbReference>
<protein>
    <submittedName>
        <fullName evidence="3">Alpha/beta-hydrolase</fullName>
    </submittedName>
</protein>
<evidence type="ECO:0000313" key="4">
    <source>
        <dbReference type="Proteomes" id="UP000248817"/>
    </source>
</evidence>
<evidence type="ECO:0000313" key="3">
    <source>
        <dbReference type="EMBL" id="PYI33454.1"/>
    </source>
</evidence>
<dbReference type="Proteomes" id="UP000248817">
    <property type="component" value="Unassembled WGS sequence"/>
</dbReference>
<name>A0A2V5IH15_9EURO</name>
<dbReference type="PANTHER" id="PTHR48081:SF3">
    <property type="entry name" value="ALPHA_BETA HYDROLASE FOLD-3 DOMAIN-CONTAINING PROTEIN"/>
    <property type="match status" value="1"/>
</dbReference>
<dbReference type="GO" id="GO:0016787">
    <property type="term" value="F:hydrolase activity"/>
    <property type="evidence" value="ECO:0007669"/>
    <property type="project" value="UniProtKB-KW"/>
</dbReference>
<gene>
    <name evidence="3" type="ORF">BP00DRAFT_470502</name>
</gene>
<dbReference type="Pfam" id="PF07859">
    <property type="entry name" value="Abhydrolase_3"/>
    <property type="match status" value="1"/>
</dbReference>
<dbReference type="EMBL" id="KZ825484">
    <property type="protein sequence ID" value="PYI33454.1"/>
    <property type="molecule type" value="Genomic_DNA"/>
</dbReference>
<sequence>MSRFDPFTPVDLCYHMVDNHALEATLFIPTHLASRPRCSVLVHFHGGGFLMGHRRYEPWFAQWFLDLARAHEAIIIRPDYRLLPESSVGDILQDIDQFWRWMQRDLPSIMAHKYPELGVLPDLSRVLCCGESSGGCLAVYSALELDSILPTGEKAGCPKVTIQAAISTYAPLDPDVPKLRIPRPRTFMGIRPPPPRQAETIIKKYMQTCSQHLGAIRSRQEPTPEMWEVFLCMVQQCYFTRLLKRTDGGTHGVNMVERMMAKAKEQQATVPTWIIHGRNDTLAPFQCAVNYVQRMKEVSPSTPIRLDLLPGDHLFDVDMTADDEWIAEGRRVFLHNYWP</sequence>
<reference evidence="3 4" key="1">
    <citation type="submission" date="2018-02" db="EMBL/GenBank/DDBJ databases">
        <title>The genomes of Aspergillus section Nigri reveals drivers in fungal speciation.</title>
        <authorList>
            <consortium name="DOE Joint Genome Institute"/>
            <person name="Vesth T.C."/>
            <person name="Nybo J."/>
            <person name="Theobald S."/>
            <person name="Brandl J."/>
            <person name="Frisvad J.C."/>
            <person name="Nielsen K.F."/>
            <person name="Lyhne E.K."/>
            <person name="Kogle M.E."/>
            <person name="Kuo A."/>
            <person name="Riley R."/>
            <person name="Clum A."/>
            <person name="Nolan M."/>
            <person name="Lipzen A."/>
            <person name="Salamov A."/>
            <person name="Henrissat B."/>
            <person name="Wiebenga A."/>
            <person name="De vries R.P."/>
            <person name="Grigoriev I.V."/>
            <person name="Mortensen U.H."/>
            <person name="Andersen M.R."/>
            <person name="Baker S.E."/>
        </authorList>
    </citation>
    <scope>NUCLEOTIDE SEQUENCE [LARGE SCALE GENOMIC DNA]</scope>
    <source>
        <strain evidence="3 4">CBS 114.80</strain>
    </source>
</reference>
<accession>A0A2V5IH15</accession>
<dbReference type="AlphaFoldDB" id="A0A2V5IH15"/>
<dbReference type="PANTHER" id="PTHR48081">
    <property type="entry name" value="AB HYDROLASE SUPERFAMILY PROTEIN C4A8.06C"/>
    <property type="match status" value="1"/>
</dbReference>
<keyword evidence="1 3" id="KW-0378">Hydrolase</keyword>